<evidence type="ECO:0000259" key="2">
    <source>
        <dbReference type="SMART" id="SM00729"/>
    </source>
</evidence>
<dbReference type="OrthoDB" id="273870at2"/>
<gene>
    <name evidence="3" type="ORF">Poly51_06520</name>
</gene>
<feature type="compositionally biased region" description="Basic and acidic residues" evidence="1">
    <location>
        <begin position="9"/>
        <end position="24"/>
    </location>
</feature>
<dbReference type="AlphaFoldDB" id="A0A5C6FJY9"/>
<name>A0A5C6FJY9_9BACT</name>
<dbReference type="EMBL" id="SJPW01000001">
    <property type="protein sequence ID" value="TWU60377.1"/>
    <property type="molecule type" value="Genomic_DNA"/>
</dbReference>
<dbReference type="GO" id="GO:0003824">
    <property type="term" value="F:catalytic activity"/>
    <property type="evidence" value="ECO:0007669"/>
    <property type="project" value="InterPro"/>
</dbReference>
<dbReference type="InterPro" id="IPR058240">
    <property type="entry name" value="rSAM_sf"/>
</dbReference>
<evidence type="ECO:0000256" key="1">
    <source>
        <dbReference type="SAM" id="MobiDB-lite"/>
    </source>
</evidence>
<dbReference type="Proteomes" id="UP000318288">
    <property type="component" value="Unassembled WGS sequence"/>
</dbReference>
<sequence length="284" mass="31533">MNNRNPSLDPDRPYAVVREREPDGRGGQVDVTTVFLTASECPIGCSMCDLWQNTLQIPTPSGAIVRQLVAAIGDVSPSGWIKLYNSGNFFDPQSIPPSDYRAIAERLAGFDRVIVENHPKFGRRRLSEFRDSIDARLEVAVGLETVQPRWLDRLGKQMSRGDFDRYASLLRTEDVDLRVFLIVGVPGVSAREAIRWARLSVRHAVHVGARHVSLIPARAGHGWNGRSDELPAITTPDLADLLASSIDDAGGRASVTMDLWDQDVHDRMVGQMNVWNLNQRVTVS</sequence>
<accession>A0A5C6FJY9</accession>
<dbReference type="SMART" id="SM00729">
    <property type="entry name" value="Elp3"/>
    <property type="match status" value="1"/>
</dbReference>
<dbReference type="RefSeq" id="WP_146454123.1">
    <property type="nucleotide sequence ID" value="NZ_SJPW01000001.1"/>
</dbReference>
<protein>
    <recommendedName>
        <fullName evidence="2">Elp3/MiaA/NifB-like radical SAM core domain-containing protein</fullName>
    </recommendedName>
</protein>
<proteinExistence type="predicted"/>
<dbReference type="SUPFAM" id="SSF102114">
    <property type="entry name" value="Radical SAM enzymes"/>
    <property type="match status" value="1"/>
</dbReference>
<dbReference type="InterPro" id="IPR006638">
    <property type="entry name" value="Elp3/MiaA/NifB-like_rSAM"/>
</dbReference>
<comment type="caution">
    <text evidence="3">The sequence shown here is derived from an EMBL/GenBank/DDBJ whole genome shotgun (WGS) entry which is preliminary data.</text>
</comment>
<feature type="region of interest" description="Disordered" evidence="1">
    <location>
        <begin position="1"/>
        <end position="28"/>
    </location>
</feature>
<evidence type="ECO:0000313" key="4">
    <source>
        <dbReference type="Proteomes" id="UP000318288"/>
    </source>
</evidence>
<dbReference type="GO" id="GO:0051536">
    <property type="term" value="F:iron-sulfur cluster binding"/>
    <property type="evidence" value="ECO:0007669"/>
    <property type="project" value="InterPro"/>
</dbReference>
<evidence type="ECO:0000313" key="3">
    <source>
        <dbReference type="EMBL" id="TWU60377.1"/>
    </source>
</evidence>
<organism evidence="3 4">
    <name type="scientific">Rubripirellula tenax</name>
    <dbReference type="NCBI Taxonomy" id="2528015"/>
    <lineage>
        <taxon>Bacteria</taxon>
        <taxon>Pseudomonadati</taxon>
        <taxon>Planctomycetota</taxon>
        <taxon>Planctomycetia</taxon>
        <taxon>Pirellulales</taxon>
        <taxon>Pirellulaceae</taxon>
        <taxon>Rubripirellula</taxon>
    </lineage>
</organism>
<reference evidence="3 4" key="1">
    <citation type="submission" date="2019-02" db="EMBL/GenBank/DDBJ databases">
        <title>Deep-cultivation of Planctomycetes and their phenomic and genomic characterization uncovers novel biology.</title>
        <authorList>
            <person name="Wiegand S."/>
            <person name="Jogler M."/>
            <person name="Boedeker C."/>
            <person name="Pinto D."/>
            <person name="Vollmers J."/>
            <person name="Rivas-Marin E."/>
            <person name="Kohn T."/>
            <person name="Peeters S.H."/>
            <person name="Heuer A."/>
            <person name="Rast P."/>
            <person name="Oberbeckmann S."/>
            <person name="Bunk B."/>
            <person name="Jeske O."/>
            <person name="Meyerdierks A."/>
            <person name="Storesund J.E."/>
            <person name="Kallscheuer N."/>
            <person name="Luecker S."/>
            <person name="Lage O.M."/>
            <person name="Pohl T."/>
            <person name="Merkel B.J."/>
            <person name="Hornburger P."/>
            <person name="Mueller R.-W."/>
            <person name="Bruemmer F."/>
            <person name="Labrenz M."/>
            <person name="Spormann A.M."/>
            <person name="Op Den Camp H."/>
            <person name="Overmann J."/>
            <person name="Amann R."/>
            <person name="Jetten M.S.M."/>
            <person name="Mascher T."/>
            <person name="Medema M.H."/>
            <person name="Devos D.P."/>
            <person name="Kaster A.-K."/>
            <person name="Ovreas L."/>
            <person name="Rohde M."/>
            <person name="Galperin M.Y."/>
            <person name="Jogler C."/>
        </authorList>
    </citation>
    <scope>NUCLEOTIDE SEQUENCE [LARGE SCALE GENOMIC DNA]</scope>
    <source>
        <strain evidence="3 4">Poly51</strain>
    </source>
</reference>
<keyword evidence="4" id="KW-1185">Reference proteome</keyword>
<feature type="domain" description="Elp3/MiaA/NifB-like radical SAM core" evidence="2">
    <location>
        <begin position="31"/>
        <end position="244"/>
    </location>
</feature>